<protein>
    <submittedName>
        <fullName evidence="1">Uncharacterized protein</fullName>
    </submittedName>
</protein>
<evidence type="ECO:0000313" key="2">
    <source>
        <dbReference type="Proteomes" id="UP000078540"/>
    </source>
</evidence>
<sequence>MIYARRLLIGSARLFVNHEIRGKTWKLQRRKKRPDETHHQYCYKMLKIASPISMEISTTKTISQSIKGEFRYIRINEKKRAQISKVEDNPKVTHNKCKRFYKVIQINNIEATALFYSNSDLNLMRDFMPK</sequence>
<dbReference type="AlphaFoldDB" id="A0A195AXU7"/>
<name>A0A195AXU7_9HYME</name>
<proteinExistence type="predicted"/>
<dbReference type="Proteomes" id="UP000078540">
    <property type="component" value="Unassembled WGS sequence"/>
</dbReference>
<accession>A0A195AXU7</accession>
<gene>
    <name evidence="1" type="ORF">ALC53_12562</name>
</gene>
<keyword evidence="2" id="KW-1185">Reference proteome</keyword>
<reference evidence="1 2" key="1">
    <citation type="submission" date="2015-09" db="EMBL/GenBank/DDBJ databases">
        <title>Atta colombica WGS genome.</title>
        <authorList>
            <person name="Nygaard S."/>
            <person name="Hu H."/>
            <person name="Boomsma J."/>
            <person name="Zhang G."/>
        </authorList>
    </citation>
    <scope>NUCLEOTIDE SEQUENCE [LARGE SCALE GENOMIC DNA]</scope>
    <source>
        <strain evidence="1">Treedump-2</strain>
        <tissue evidence="1">Whole body</tissue>
    </source>
</reference>
<organism evidence="1 2">
    <name type="scientific">Atta colombica</name>
    <dbReference type="NCBI Taxonomy" id="520822"/>
    <lineage>
        <taxon>Eukaryota</taxon>
        <taxon>Metazoa</taxon>
        <taxon>Ecdysozoa</taxon>
        <taxon>Arthropoda</taxon>
        <taxon>Hexapoda</taxon>
        <taxon>Insecta</taxon>
        <taxon>Pterygota</taxon>
        <taxon>Neoptera</taxon>
        <taxon>Endopterygota</taxon>
        <taxon>Hymenoptera</taxon>
        <taxon>Apocrita</taxon>
        <taxon>Aculeata</taxon>
        <taxon>Formicoidea</taxon>
        <taxon>Formicidae</taxon>
        <taxon>Myrmicinae</taxon>
        <taxon>Atta</taxon>
    </lineage>
</organism>
<dbReference type="EMBL" id="KQ976711">
    <property type="protein sequence ID" value="KYM77026.1"/>
    <property type="molecule type" value="Genomic_DNA"/>
</dbReference>
<evidence type="ECO:0000313" key="1">
    <source>
        <dbReference type="EMBL" id="KYM77026.1"/>
    </source>
</evidence>